<dbReference type="InterPro" id="IPR001314">
    <property type="entry name" value="Peptidase_S1A"/>
</dbReference>
<dbReference type="InterPro" id="IPR001254">
    <property type="entry name" value="Trypsin_dom"/>
</dbReference>
<evidence type="ECO:0000256" key="7">
    <source>
        <dbReference type="ARBA" id="ARBA00023157"/>
    </source>
</evidence>
<dbReference type="PANTHER" id="PTHR24258">
    <property type="entry name" value="SERINE PROTEASE-RELATED"/>
    <property type="match status" value="1"/>
</dbReference>
<gene>
    <name evidence="11" type="ORF">ABEB36_013906</name>
</gene>
<dbReference type="EMBL" id="JBDJPC010000011">
    <property type="protein sequence ID" value="KAL1489989.1"/>
    <property type="molecule type" value="Genomic_DNA"/>
</dbReference>
<dbReference type="PROSITE" id="PS50240">
    <property type="entry name" value="TRYPSIN_DOM"/>
    <property type="match status" value="1"/>
</dbReference>
<accession>A0ABD1E5W2</accession>
<keyword evidence="12" id="KW-1185">Reference proteome</keyword>
<comment type="subcellular location">
    <subcellularLocation>
        <location evidence="1">Secreted</location>
    </subcellularLocation>
</comment>
<evidence type="ECO:0000256" key="5">
    <source>
        <dbReference type="ARBA" id="ARBA00022801"/>
    </source>
</evidence>
<dbReference type="GO" id="GO:0008236">
    <property type="term" value="F:serine-type peptidase activity"/>
    <property type="evidence" value="ECO:0007669"/>
    <property type="project" value="UniProtKB-KW"/>
</dbReference>
<keyword evidence="2" id="KW-0964">Secreted</keyword>
<evidence type="ECO:0000259" key="10">
    <source>
        <dbReference type="PROSITE" id="PS50240"/>
    </source>
</evidence>
<dbReference type="InterPro" id="IPR022700">
    <property type="entry name" value="CLIP"/>
</dbReference>
<dbReference type="InterPro" id="IPR009003">
    <property type="entry name" value="Peptidase_S1_PA"/>
</dbReference>
<dbReference type="AlphaFoldDB" id="A0ABD1E5W2"/>
<keyword evidence="4" id="KW-0732">Signal</keyword>
<dbReference type="Gene3D" id="2.40.10.10">
    <property type="entry name" value="Trypsin-like serine proteases"/>
    <property type="match status" value="1"/>
</dbReference>
<keyword evidence="5 9" id="KW-0378">Hydrolase</keyword>
<organism evidence="11 12">
    <name type="scientific">Hypothenemus hampei</name>
    <name type="common">Coffee berry borer</name>
    <dbReference type="NCBI Taxonomy" id="57062"/>
    <lineage>
        <taxon>Eukaryota</taxon>
        <taxon>Metazoa</taxon>
        <taxon>Ecdysozoa</taxon>
        <taxon>Arthropoda</taxon>
        <taxon>Hexapoda</taxon>
        <taxon>Insecta</taxon>
        <taxon>Pterygota</taxon>
        <taxon>Neoptera</taxon>
        <taxon>Endopterygota</taxon>
        <taxon>Coleoptera</taxon>
        <taxon>Polyphaga</taxon>
        <taxon>Cucujiformia</taxon>
        <taxon>Curculionidae</taxon>
        <taxon>Scolytinae</taxon>
        <taxon>Hypothenemus</taxon>
    </lineage>
</organism>
<dbReference type="InterPro" id="IPR043504">
    <property type="entry name" value="Peptidase_S1_PA_chymotrypsin"/>
</dbReference>
<dbReference type="CDD" id="cd00190">
    <property type="entry name" value="Tryp_SPc"/>
    <property type="match status" value="1"/>
</dbReference>
<evidence type="ECO:0000313" key="12">
    <source>
        <dbReference type="Proteomes" id="UP001566132"/>
    </source>
</evidence>
<evidence type="ECO:0000256" key="1">
    <source>
        <dbReference type="ARBA" id="ARBA00004613"/>
    </source>
</evidence>
<reference evidence="11 12" key="1">
    <citation type="submission" date="2024-05" db="EMBL/GenBank/DDBJ databases">
        <title>Genetic variation in Jamaican populations of the coffee berry borer (Hypothenemus hampei).</title>
        <authorList>
            <person name="Errbii M."/>
            <person name="Myrie A."/>
        </authorList>
    </citation>
    <scope>NUCLEOTIDE SEQUENCE [LARGE SCALE GENOMIC DNA]</scope>
    <source>
        <strain evidence="11">JA-Hopewell-2020-01-JO</strain>
        <tissue evidence="11">Whole body</tissue>
    </source>
</reference>
<dbReference type="InterPro" id="IPR018114">
    <property type="entry name" value="TRYPSIN_HIS"/>
</dbReference>
<dbReference type="GO" id="GO:0004175">
    <property type="term" value="F:endopeptidase activity"/>
    <property type="evidence" value="ECO:0007669"/>
    <property type="project" value="UniProtKB-ARBA"/>
</dbReference>
<dbReference type="InterPro" id="IPR033116">
    <property type="entry name" value="TRYPSIN_SER"/>
</dbReference>
<keyword evidence="7" id="KW-1015">Disulfide bond</keyword>
<evidence type="ECO:0000256" key="9">
    <source>
        <dbReference type="RuleBase" id="RU363034"/>
    </source>
</evidence>
<dbReference type="FunFam" id="2.40.10.10:FF:000047">
    <property type="entry name" value="Trypsin eta"/>
    <property type="match status" value="1"/>
</dbReference>
<dbReference type="Pfam" id="PF00089">
    <property type="entry name" value="Trypsin"/>
    <property type="match status" value="1"/>
</dbReference>
<dbReference type="PRINTS" id="PR00722">
    <property type="entry name" value="CHYMOTRYPSIN"/>
</dbReference>
<dbReference type="GO" id="GO:0005576">
    <property type="term" value="C:extracellular region"/>
    <property type="evidence" value="ECO:0007669"/>
    <property type="project" value="UniProtKB-SubCell"/>
</dbReference>
<comment type="caution">
    <text evidence="11">The sequence shown here is derived from an EMBL/GenBank/DDBJ whole genome shotgun (WGS) entry which is preliminary data.</text>
</comment>
<dbReference type="Proteomes" id="UP001566132">
    <property type="component" value="Unassembled WGS sequence"/>
</dbReference>
<keyword evidence="3 9" id="KW-0645">Protease</keyword>
<evidence type="ECO:0000256" key="4">
    <source>
        <dbReference type="ARBA" id="ARBA00022729"/>
    </source>
</evidence>
<dbReference type="SUPFAM" id="SSF50494">
    <property type="entry name" value="Trypsin-like serine proteases"/>
    <property type="match status" value="1"/>
</dbReference>
<comment type="similarity">
    <text evidence="8">Belongs to the peptidase S1 family. CLIP subfamily.</text>
</comment>
<evidence type="ECO:0000256" key="2">
    <source>
        <dbReference type="ARBA" id="ARBA00022525"/>
    </source>
</evidence>
<protein>
    <recommendedName>
        <fullName evidence="10">Peptidase S1 domain-containing protein</fullName>
    </recommendedName>
</protein>
<dbReference type="GO" id="GO:0016485">
    <property type="term" value="P:protein processing"/>
    <property type="evidence" value="ECO:0007669"/>
    <property type="project" value="UniProtKB-ARBA"/>
</dbReference>
<proteinExistence type="inferred from homology"/>
<dbReference type="SMART" id="SM00020">
    <property type="entry name" value="Tryp_SPc"/>
    <property type="match status" value="1"/>
</dbReference>
<dbReference type="PROSITE" id="PS00135">
    <property type="entry name" value="TRYPSIN_SER"/>
    <property type="match status" value="1"/>
</dbReference>
<feature type="domain" description="Peptidase S1" evidence="10">
    <location>
        <begin position="124"/>
        <end position="373"/>
    </location>
</feature>
<sequence length="376" mass="42044">MLLFHIRTQFPILNKKKSKIKSDTCTDKRTKEHGTCIIINECPKVIEDLRKNIFPTTCGFQGTDVLVCCPKLKEKTVRKPGQISDEMCKIYSQYVWSKELSPTLLAGAEDIARNECPFDRLELVVGGAPASRKEFPHMVQLGYGRNPIVWGCGGSLISNQYVLTAAHCTYDRSLGEVLYARMGVTDLDDPENLQQYRISEAIPHPSYRVPNNYHDIALLKLEKSAQLNSWVRPACLYKSVKSPWSKAIASGWGKTSFGGSDSSILLRVVLELYNQTYCTKVYRQESRTSKLPEGIKDDLMICAGHSKDLKDTCSGDSGGPLQVYYSGGEKNMSCMYDIIGVTSFGKGCGFGVNIPGVYTRVANYLKWIEDTVWPIE</sequence>
<evidence type="ECO:0000256" key="8">
    <source>
        <dbReference type="ARBA" id="ARBA00024195"/>
    </source>
</evidence>
<keyword evidence="6 9" id="KW-0720">Serine protease</keyword>
<dbReference type="PANTHER" id="PTHR24258:SF136">
    <property type="entry name" value="GH06673P-RELATED"/>
    <property type="match status" value="1"/>
</dbReference>
<name>A0ABD1E5W2_HYPHA</name>
<evidence type="ECO:0000256" key="6">
    <source>
        <dbReference type="ARBA" id="ARBA00022825"/>
    </source>
</evidence>
<dbReference type="PROSITE" id="PS00134">
    <property type="entry name" value="TRYPSIN_HIS"/>
    <property type="match status" value="1"/>
</dbReference>
<dbReference type="SMART" id="SM00680">
    <property type="entry name" value="CLIP"/>
    <property type="match status" value="1"/>
</dbReference>
<evidence type="ECO:0000256" key="3">
    <source>
        <dbReference type="ARBA" id="ARBA00022670"/>
    </source>
</evidence>
<evidence type="ECO:0000313" key="11">
    <source>
        <dbReference type="EMBL" id="KAL1489989.1"/>
    </source>
</evidence>